<evidence type="ECO:0000256" key="12">
    <source>
        <dbReference type="ARBA" id="ARBA00044515"/>
    </source>
</evidence>
<dbReference type="GO" id="GO:0003676">
    <property type="term" value="F:nucleic acid binding"/>
    <property type="evidence" value="ECO:0007669"/>
    <property type="project" value="InterPro"/>
</dbReference>
<feature type="region of interest" description="Disordered" evidence="17">
    <location>
        <begin position="336"/>
        <end position="363"/>
    </location>
</feature>
<dbReference type="PANTHER" id="PTHR45814">
    <property type="entry name" value="HISTONE-LYSINE N-METHYLTRANSFERASE SETD1"/>
    <property type="match status" value="1"/>
</dbReference>
<comment type="subcellular location">
    <subcellularLocation>
        <location evidence="2">Chromosome</location>
    </subcellularLocation>
    <subcellularLocation>
        <location evidence="1 16">Nucleus</location>
    </subcellularLocation>
</comment>
<dbReference type="SMART" id="SM01291">
    <property type="entry name" value="N-SET"/>
    <property type="match status" value="1"/>
</dbReference>
<sequence length="1016" mass="115073">MSPPIRATGYRVHWDADDDGRKARRKDFGPETHSTAPPDPRLAIPGYISGQCRAKDRQSKAIWRPAPYRAPPYKVDQNSVGPADADQIFVTGYDPFLPEATLHRNFSSSGSIASLINQTDPDTGSFLGLASIKFRDGLRDGVEVRGADAARRAVEEFNGQRIGIHVVRVTLDRERRKFDQAVARELEKLREQRVKDEQQRAAAAVRESAPPPNAPRGPSIIRPTPRRPSVPAHGPVDGETGSDKMLRRPYIHITPRSVPPRNSTLPHLKQRLRMYSWTDIYIENTGYYIIFHDSQHGQREAERCYKNCNNAPLFEHRMQMELRNCGHSNGVRGPNLSSVAVTDQPQPVLKRKREEDEDFEVEKRERAENLDPVKAALEILYNEVRKKVIDDVKARIAIPVFDTALDPAKHAAKRRKLGLPEPQDREDKTPAWLIHKEPAVRPRNGYLQPRPLRPHDKYQRSHKLERDIAPLNVFADERRRRHARPANNRGLQYKLMQLYSDNADSDDEGRTPATRDTGQDSRPLSRASRRSTPFDADSTGTATPTAKRRKEPWADENIEDFTAEQKRVLVPLMRKEPEDLATHELEKLVSALSQRSKFAIRARDELYMRQRSKADDDLFRVKTRSASADTCAETPHEAAPAKTKATKQKKPPSRNKPEERETPKAVAKSQQSAKARSKSKSTEPESDICSKPTFDRAQRTVDDNLSLVMDLDGWWSIIKDEEDLKFFRQPLKDVEPADIRDADAWVTQHLELKNFNGVGTGPTTKCLGIPGYYVSNPSGSARTEPIKHILNEEKSKYLPHRIKVQQSREQREAQALANPSSTGPVPKSKFTKGITAATTTSRSTRANNRRMLNDMKAQNDAESVGINALSKRKKLVKFDRSAIHGWGLYAEEDISMTELIIEYVGEHVRQKVADIREIAYDKQGVGSSYLFRMRDDFIIDATKKGGIARFINHSCDPNCTAKIINVGSEPRIVIYALKDIAMGQELTYDYKFEREIGSTDRIPCLCGSANCKRYLN</sequence>
<evidence type="ECO:0000256" key="17">
    <source>
        <dbReference type="SAM" id="MobiDB-lite"/>
    </source>
</evidence>
<organism evidence="20 21">
    <name type="scientific">Piedraia hortae CBS 480.64</name>
    <dbReference type="NCBI Taxonomy" id="1314780"/>
    <lineage>
        <taxon>Eukaryota</taxon>
        <taxon>Fungi</taxon>
        <taxon>Dikarya</taxon>
        <taxon>Ascomycota</taxon>
        <taxon>Pezizomycotina</taxon>
        <taxon>Dothideomycetes</taxon>
        <taxon>Dothideomycetidae</taxon>
        <taxon>Capnodiales</taxon>
        <taxon>Piedraiaceae</taxon>
        <taxon>Piedraia</taxon>
    </lineage>
</organism>
<dbReference type="SUPFAM" id="SSF82199">
    <property type="entry name" value="SET domain"/>
    <property type="match status" value="1"/>
</dbReference>
<evidence type="ECO:0000259" key="18">
    <source>
        <dbReference type="PROSITE" id="PS50280"/>
    </source>
</evidence>
<feature type="region of interest" description="Disordered" evidence="17">
    <location>
        <begin position="192"/>
        <end position="264"/>
    </location>
</feature>
<keyword evidence="9 16" id="KW-0156">Chromatin regulator</keyword>
<name>A0A6A7C0H8_9PEZI</name>
<dbReference type="GO" id="GO:0140999">
    <property type="term" value="F:histone H3K4 trimethyltransferase activity"/>
    <property type="evidence" value="ECO:0007669"/>
    <property type="project" value="UniProtKB-EC"/>
</dbReference>
<dbReference type="PROSITE" id="PS50280">
    <property type="entry name" value="SET"/>
    <property type="match status" value="1"/>
</dbReference>
<evidence type="ECO:0000256" key="16">
    <source>
        <dbReference type="PIRNR" id="PIRNR037104"/>
    </source>
</evidence>
<dbReference type="Gene3D" id="2.170.270.10">
    <property type="entry name" value="SET domain"/>
    <property type="match status" value="1"/>
</dbReference>
<dbReference type="InterPro" id="IPR017111">
    <property type="entry name" value="Set1_fungi"/>
</dbReference>
<dbReference type="InterPro" id="IPR012677">
    <property type="entry name" value="Nucleotide-bd_a/b_plait_sf"/>
</dbReference>
<feature type="domain" description="SET" evidence="18">
    <location>
        <begin position="874"/>
        <end position="991"/>
    </location>
</feature>
<dbReference type="SMART" id="SM00317">
    <property type="entry name" value="SET"/>
    <property type="match status" value="1"/>
</dbReference>
<keyword evidence="8 16" id="KW-0949">S-adenosyl-L-methionine</keyword>
<dbReference type="SUPFAM" id="SSF54928">
    <property type="entry name" value="RNA-binding domain, RBD"/>
    <property type="match status" value="1"/>
</dbReference>
<dbReference type="InterPro" id="IPR024657">
    <property type="entry name" value="COMPASS_Set1_N-SET"/>
</dbReference>
<feature type="compositionally biased region" description="Low complexity" evidence="17">
    <location>
        <begin position="835"/>
        <end position="844"/>
    </location>
</feature>
<dbReference type="InterPro" id="IPR035979">
    <property type="entry name" value="RBD_domain_sf"/>
</dbReference>
<dbReference type="PROSITE" id="PS50868">
    <property type="entry name" value="POST_SET"/>
    <property type="match status" value="1"/>
</dbReference>
<dbReference type="PROSITE" id="PS51572">
    <property type="entry name" value="SAM_MT43_1"/>
    <property type="match status" value="1"/>
</dbReference>
<dbReference type="GO" id="GO:0032259">
    <property type="term" value="P:methylation"/>
    <property type="evidence" value="ECO:0007669"/>
    <property type="project" value="UniProtKB-KW"/>
</dbReference>
<dbReference type="GO" id="GO:0005694">
    <property type="term" value="C:chromosome"/>
    <property type="evidence" value="ECO:0007669"/>
    <property type="project" value="UniProtKB-SubCell"/>
</dbReference>
<evidence type="ECO:0000256" key="3">
    <source>
        <dbReference type="ARBA" id="ARBA00012182"/>
    </source>
</evidence>
<accession>A0A6A7C0H8</accession>
<dbReference type="SMART" id="SM00508">
    <property type="entry name" value="PostSET"/>
    <property type="match status" value="1"/>
</dbReference>
<protein>
    <recommendedName>
        <fullName evidence="4 16">Histone-lysine N-methyltransferase, H3 lysine-4 specific</fullName>
        <ecNumber evidence="3 16">2.1.1.354</ecNumber>
    </recommendedName>
</protein>
<reference evidence="20" key="1">
    <citation type="journal article" date="2020" name="Stud. Mycol.">
        <title>101 Dothideomycetes genomes: a test case for predicting lifestyles and emergence of pathogens.</title>
        <authorList>
            <person name="Haridas S."/>
            <person name="Albert R."/>
            <person name="Binder M."/>
            <person name="Bloem J."/>
            <person name="Labutti K."/>
            <person name="Salamov A."/>
            <person name="Andreopoulos B."/>
            <person name="Baker S."/>
            <person name="Barry K."/>
            <person name="Bills G."/>
            <person name="Bluhm B."/>
            <person name="Cannon C."/>
            <person name="Castanera R."/>
            <person name="Culley D."/>
            <person name="Daum C."/>
            <person name="Ezra D."/>
            <person name="Gonzalez J."/>
            <person name="Henrissat B."/>
            <person name="Kuo A."/>
            <person name="Liang C."/>
            <person name="Lipzen A."/>
            <person name="Lutzoni F."/>
            <person name="Magnuson J."/>
            <person name="Mondo S."/>
            <person name="Nolan M."/>
            <person name="Ohm R."/>
            <person name="Pangilinan J."/>
            <person name="Park H.-J."/>
            <person name="Ramirez L."/>
            <person name="Alfaro M."/>
            <person name="Sun H."/>
            <person name="Tritt A."/>
            <person name="Yoshinaga Y."/>
            <person name="Zwiers L.-H."/>
            <person name="Turgeon B."/>
            <person name="Goodwin S."/>
            <person name="Spatafora J."/>
            <person name="Crous P."/>
            <person name="Grigoriev I."/>
        </authorList>
    </citation>
    <scope>NUCLEOTIDE SEQUENCE</scope>
    <source>
        <strain evidence="20">CBS 480.64</strain>
    </source>
</reference>
<dbReference type="InterPro" id="IPR024636">
    <property type="entry name" value="SET_assoc"/>
</dbReference>
<comment type="subunit">
    <text evidence="12">Component of the Set1C/COMPASS complex.</text>
</comment>
<evidence type="ECO:0000256" key="15">
    <source>
        <dbReference type="ARBA" id="ARBA00049129"/>
    </source>
</evidence>
<dbReference type="Pfam" id="PF00856">
    <property type="entry name" value="SET"/>
    <property type="match status" value="1"/>
</dbReference>
<dbReference type="InterPro" id="IPR003616">
    <property type="entry name" value="Post-SET_dom"/>
</dbReference>
<evidence type="ECO:0000256" key="1">
    <source>
        <dbReference type="ARBA" id="ARBA00004123"/>
    </source>
</evidence>
<feature type="compositionally biased region" description="Polar residues" evidence="17">
    <location>
        <begin position="336"/>
        <end position="345"/>
    </location>
</feature>
<comment type="function">
    <text evidence="16">Catalytic component of the COMPASS (Set1C) complex that specifically mono-, di- and trimethylates histone H3 to form H3K4me1/2/3. COMPASS recognizes ubiquitinated H2B on one face of the nucleosome which stimulates the methylation of H3 on the opposing face.</text>
</comment>
<dbReference type="OrthoDB" id="308383at2759"/>
<comment type="catalytic activity">
    <reaction evidence="13 16">
        <text>L-lysyl(4)-[histone H3] + 3 S-adenosyl-L-methionine = N(6),N(6),N(6)-trimethyl-L-lysyl(4)-[histone H3] + 3 S-adenosyl-L-homocysteine + 3 H(+)</text>
        <dbReference type="Rhea" id="RHEA:60260"/>
        <dbReference type="Rhea" id="RHEA-COMP:15537"/>
        <dbReference type="Rhea" id="RHEA-COMP:15547"/>
        <dbReference type="ChEBI" id="CHEBI:15378"/>
        <dbReference type="ChEBI" id="CHEBI:29969"/>
        <dbReference type="ChEBI" id="CHEBI:57856"/>
        <dbReference type="ChEBI" id="CHEBI:59789"/>
        <dbReference type="ChEBI" id="CHEBI:61961"/>
        <dbReference type="EC" id="2.1.1.354"/>
    </reaction>
</comment>
<comment type="catalytic activity">
    <reaction evidence="14">
        <text>N(6)-methyl-L-lysyl(4)-[histone H3] + S-adenosyl-L-methionine = N(6),N(6)-dimethyl-L-lysyl(4)-[histone H3] + S-adenosyl-L-homocysteine + H(+)</text>
        <dbReference type="Rhea" id="RHEA:60268"/>
        <dbReference type="Rhea" id="RHEA-COMP:15540"/>
        <dbReference type="Rhea" id="RHEA-COMP:15543"/>
        <dbReference type="ChEBI" id="CHEBI:15378"/>
        <dbReference type="ChEBI" id="CHEBI:57856"/>
        <dbReference type="ChEBI" id="CHEBI:59789"/>
        <dbReference type="ChEBI" id="CHEBI:61929"/>
        <dbReference type="ChEBI" id="CHEBI:61976"/>
    </reaction>
</comment>
<feature type="compositionally biased region" description="Low complexity" evidence="17">
    <location>
        <begin position="216"/>
        <end position="231"/>
    </location>
</feature>
<evidence type="ECO:0000256" key="7">
    <source>
        <dbReference type="ARBA" id="ARBA00022679"/>
    </source>
</evidence>
<gene>
    <name evidence="20" type="ORF">K470DRAFT_46180</name>
</gene>
<dbReference type="InterPro" id="IPR044570">
    <property type="entry name" value="Set1-like"/>
</dbReference>
<evidence type="ECO:0000256" key="4">
    <source>
        <dbReference type="ARBA" id="ARBA00015839"/>
    </source>
</evidence>
<dbReference type="Proteomes" id="UP000799421">
    <property type="component" value="Unassembled WGS sequence"/>
</dbReference>
<feature type="region of interest" description="Disordered" evidence="17">
    <location>
        <begin position="502"/>
        <end position="559"/>
    </location>
</feature>
<dbReference type="EMBL" id="MU005975">
    <property type="protein sequence ID" value="KAF2861076.1"/>
    <property type="molecule type" value="Genomic_DNA"/>
</dbReference>
<feature type="compositionally biased region" description="Basic and acidic residues" evidence="17">
    <location>
        <begin position="453"/>
        <end position="464"/>
    </location>
</feature>
<evidence type="ECO:0000256" key="10">
    <source>
        <dbReference type="ARBA" id="ARBA00023242"/>
    </source>
</evidence>
<dbReference type="Pfam" id="PF11767">
    <property type="entry name" value="SET_assoc"/>
    <property type="match status" value="1"/>
</dbReference>
<feature type="region of interest" description="Disordered" evidence="17">
    <location>
        <begin position="805"/>
        <end position="844"/>
    </location>
</feature>
<feature type="compositionally biased region" description="Low complexity" evidence="17">
    <location>
        <begin position="664"/>
        <end position="674"/>
    </location>
</feature>
<feature type="region of interest" description="Disordered" evidence="17">
    <location>
        <begin position="439"/>
        <end position="464"/>
    </location>
</feature>
<evidence type="ECO:0000256" key="2">
    <source>
        <dbReference type="ARBA" id="ARBA00004286"/>
    </source>
</evidence>
<feature type="compositionally biased region" description="Basic residues" evidence="17">
    <location>
        <begin position="644"/>
        <end position="653"/>
    </location>
</feature>
<evidence type="ECO:0000259" key="19">
    <source>
        <dbReference type="PROSITE" id="PS50868"/>
    </source>
</evidence>
<evidence type="ECO:0000313" key="21">
    <source>
        <dbReference type="Proteomes" id="UP000799421"/>
    </source>
</evidence>
<evidence type="ECO:0000256" key="14">
    <source>
        <dbReference type="ARBA" id="ARBA00047583"/>
    </source>
</evidence>
<dbReference type="Pfam" id="PF11764">
    <property type="entry name" value="N-SET"/>
    <property type="match status" value="1"/>
</dbReference>
<dbReference type="AlphaFoldDB" id="A0A6A7C0H8"/>
<dbReference type="Gene3D" id="3.30.70.330">
    <property type="match status" value="1"/>
</dbReference>
<feature type="region of interest" description="Disordered" evidence="17">
    <location>
        <begin position="625"/>
        <end position="691"/>
    </location>
</feature>
<dbReference type="InterPro" id="IPR046341">
    <property type="entry name" value="SET_dom_sf"/>
</dbReference>
<dbReference type="PIRSF" id="PIRSF037104">
    <property type="entry name" value="Histone_H3-K4_mtfrase_Set1_fun"/>
    <property type="match status" value="1"/>
</dbReference>
<comment type="function">
    <text evidence="11">Catalytic component of the COMPASS (Set1C) complex that specifically mono-, di- and trimethylates histone H3 to form H3K4me1/2/3. Binds RNAs which might negatively affect its histone methyltransferase activity. COMPASS recognizes ubiquitinated H2B on one face of the nucleosome which stimulates the methylation of H3 on the opposing face.</text>
</comment>
<keyword evidence="21" id="KW-1185">Reference proteome</keyword>
<dbReference type="EC" id="2.1.1.354" evidence="3 16"/>
<evidence type="ECO:0000313" key="20">
    <source>
        <dbReference type="EMBL" id="KAF2861076.1"/>
    </source>
</evidence>
<comment type="subunit">
    <text evidence="16">Component of the COMPASS (Set1C) complex.</text>
</comment>
<dbReference type="GO" id="GO:0048188">
    <property type="term" value="C:Set1C/COMPASS complex"/>
    <property type="evidence" value="ECO:0007669"/>
    <property type="project" value="InterPro"/>
</dbReference>
<evidence type="ECO:0000256" key="11">
    <source>
        <dbReference type="ARBA" id="ARBA00044492"/>
    </source>
</evidence>
<evidence type="ECO:0000256" key="13">
    <source>
        <dbReference type="ARBA" id="ARBA00047571"/>
    </source>
</evidence>
<evidence type="ECO:0000256" key="9">
    <source>
        <dbReference type="ARBA" id="ARBA00022853"/>
    </source>
</evidence>
<evidence type="ECO:0000256" key="6">
    <source>
        <dbReference type="ARBA" id="ARBA00022603"/>
    </source>
</evidence>
<feature type="region of interest" description="Disordered" evidence="17">
    <location>
        <begin position="1"/>
        <end position="44"/>
    </location>
</feature>
<proteinExistence type="predicted"/>
<comment type="catalytic activity">
    <reaction evidence="15">
        <text>N(6),N(6)-dimethyl-L-lysyl(4)-[histone H3] + S-adenosyl-L-methionine = N(6),N(6),N(6)-trimethyl-L-lysyl(4)-[histone H3] + S-adenosyl-L-homocysteine + H(+)</text>
        <dbReference type="Rhea" id="RHEA:60272"/>
        <dbReference type="Rhea" id="RHEA-COMP:15537"/>
        <dbReference type="Rhea" id="RHEA-COMP:15540"/>
        <dbReference type="ChEBI" id="CHEBI:15378"/>
        <dbReference type="ChEBI" id="CHEBI:57856"/>
        <dbReference type="ChEBI" id="CHEBI:59789"/>
        <dbReference type="ChEBI" id="CHEBI:61961"/>
        <dbReference type="ChEBI" id="CHEBI:61976"/>
    </reaction>
</comment>
<evidence type="ECO:0000256" key="8">
    <source>
        <dbReference type="ARBA" id="ARBA00022691"/>
    </source>
</evidence>
<keyword evidence="10 16" id="KW-0539">Nucleus</keyword>
<keyword evidence="6 16" id="KW-0489">Methyltransferase</keyword>
<dbReference type="PANTHER" id="PTHR45814:SF2">
    <property type="entry name" value="HISTONE-LYSINE N-METHYLTRANSFERASE SETD1"/>
    <property type="match status" value="1"/>
</dbReference>
<feature type="compositionally biased region" description="Basic and acidic residues" evidence="17">
    <location>
        <begin position="12"/>
        <end position="30"/>
    </location>
</feature>
<feature type="domain" description="Post-SET" evidence="19">
    <location>
        <begin position="1000"/>
        <end position="1016"/>
    </location>
</feature>
<dbReference type="InterPro" id="IPR001214">
    <property type="entry name" value="SET_dom"/>
</dbReference>
<keyword evidence="7 16" id="KW-0808">Transferase</keyword>
<evidence type="ECO:0000256" key="5">
    <source>
        <dbReference type="ARBA" id="ARBA00022454"/>
    </source>
</evidence>
<keyword evidence="5 16" id="KW-0158">Chromosome</keyword>